<protein>
    <recommendedName>
        <fullName evidence="3">Lipoprotein</fullName>
    </recommendedName>
</protein>
<organism evidence="1 2">
    <name type="scientific">Halosimplex litoreum</name>
    <dbReference type="NCBI Taxonomy" id="1198301"/>
    <lineage>
        <taxon>Archaea</taxon>
        <taxon>Methanobacteriati</taxon>
        <taxon>Methanobacteriota</taxon>
        <taxon>Stenosarchaea group</taxon>
        <taxon>Halobacteria</taxon>
        <taxon>Halobacteriales</taxon>
        <taxon>Haloarculaceae</taxon>
        <taxon>Halosimplex</taxon>
    </lineage>
</organism>
<dbReference type="Proteomes" id="UP000595001">
    <property type="component" value="Chromosome"/>
</dbReference>
<dbReference type="RefSeq" id="WP_198060296.1">
    <property type="nucleotide sequence ID" value="NZ_CP065856.1"/>
</dbReference>
<dbReference type="Gene3D" id="2.50.20.20">
    <property type="match status" value="1"/>
</dbReference>
<keyword evidence="2" id="KW-1185">Reference proteome</keyword>
<dbReference type="AlphaFoldDB" id="A0A7T3FVK6"/>
<dbReference type="OrthoDB" id="235527at2157"/>
<dbReference type="EMBL" id="CP065856">
    <property type="protein sequence ID" value="QPV61466.1"/>
    <property type="molecule type" value="Genomic_DNA"/>
</dbReference>
<evidence type="ECO:0000313" key="1">
    <source>
        <dbReference type="EMBL" id="QPV61466.1"/>
    </source>
</evidence>
<proteinExistence type="predicted"/>
<dbReference type="PROSITE" id="PS51257">
    <property type="entry name" value="PROKAR_LIPOPROTEIN"/>
    <property type="match status" value="1"/>
</dbReference>
<dbReference type="GeneID" id="60589204"/>
<sequence length="253" mass="27021">MDRPALHLVIAVCLVLAGCSVLGPDHSRDERAASALADARDAVNATDTYRFDGDLRVVATADGETERVAVGTNGTVDAADRRMHSTSVHEGEAHEAYVIDGTAYRECGGPMGMDMWGVENVTADDWRTTTPAARQLALLESGSLSHNGTRTVDGEKAVLLVGRPTTEALTRYQERRDRSLLGGPSVENATVRVWLDAETSRPLRSAVRFEVSQGGSSASASIDTRFAGYDSELSVDVPVILDEETWETGCPGG</sequence>
<gene>
    <name evidence="1" type="ORF">I7X12_11885</name>
</gene>
<accession>A0A7T3FVK6</accession>
<dbReference type="KEGG" id="hlt:I7X12_11885"/>
<name>A0A7T3FVK6_9EURY</name>
<reference evidence="1 2" key="1">
    <citation type="submission" date="2020-12" db="EMBL/GenBank/DDBJ databases">
        <title>Halosimplex halophilum sp. nov. and Halosimplex salinum sp. nov., two new members of the genus Halosimplex.</title>
        <authorList>
            <person name="Cui H.L."/>
        </authorList>
    </citation>
    <scope>NUCLEOTIDE SEQUENCE [LARGE SCALE GENOMIC DNA]</scope>
    <source>
        <strain evidence="1 2">YGH94</strain>
    </source>
</reference>
<evidence type="ECO:0008006" key="3">
    <source>
        <dbReference type="Google" id="ProtNLM"/>
    </source>
</evidence>
<evidence type="ECO:0000313" key="2">
    <source>
        <dbReference type="Proteomes" id="UP000595001"/>
    </source>
</evidence>